<accession>A0A6M4JB61</accession>
<proteinExistence type="predicted"/>
<keyword evidence="2" id="KW-1185">Reference proteome</keyword>
<reference evidence="1 2" key="1">
    <citation type="submission" date="2020-05" db="EMBL/GenBank/DDBJ databases">
        <title>Novel Mycoplasma species detected in Mirounga angustirostris (northern elephant seal) from the USA.</title>
        <authorList>
            <person name="Volokhov D.V."/>
        </authorList>
    </citation>
    <scope>NUCLEOTIDE SEQUENCE [LARGE SCALE GENOMIC DNA]</scope>
    <source>
        <strain evidence="1 2">Mirounga ES2806-GEN</strain>
    </source>
</reference>
<name>A0A6M4JB61_9MOLU</name>
<organism evidence="1 2">
    <name type="scientific">Mycoplasma miroungigenitalium</name>
    <dbReference type="NCBI Taxonomy" id="754515"/>
    <lineage>
        <taxon>Bacteria</taxon>
        <taxon>Bacillati</taxon>
        <taxon>Mycoplasmatota</taxon>
        <taxon>Mollicutes</taxon>
        <taxon>Mycoplasmataceae</taxon>
        <taxon>Mycoplasma</taxon>
    </lineage>
</organism>
<dbReference type="RefSeq" id="WP_171110952.1">
    <property type="nucleotide sequence ID" value="NZ_CP053096.1"/>
</dbReference>
<evidence type="ECO:0000313" key="2">
    <source>
        <dbReference type="Proteomes" id="UP000500686"/>
    </source>
</evidence>
<dbReference type="AlphaFoldDB" id="A0A6M4JB61"/>
<dbReference type="KEGG" id="mmir:HLA87_00690"/>
<dbReference type="Proteomes" id="UP000500686">
    <property type="component" value="Chromosome"/>
</dbReference>
<sequence length="49" mass="5702">MFNLTALRKISHEPIIPISEWYTILCQKVKTLIVIIESILIIIDHPKSE</sequence>
<dbReference type="EMBL" id="CP053096">
    <property type="protein sequence ID" value="QJR43327.1"/>
    <property type="molecule type" value="Genomic_DNA"/>
</dbReference>
<protein>
    <submittedName>
        <fullName evidence="1">Uncharacterized protein</fullName>
    </submittedName>
</protein>
<evidence type="ECO:0000313" key="1">
    <source>
        <dbReference type="EMBL" id="QJR43327.1"/>
    </source>
</evidence>
<gene>
    <name evidence="1" type="ORF">HLA87_00690</name>
</gene>